<comment type="caution">
    <text evidence="2">The sequence shown here is derived from an EMBL/GenBank/DDBJ whole genome shotgun (WGS) entry which is preliminary data.</text>
</comment>
<accession>A0A4Q2IXY4</accession>
<dbReference type="EMBL" id="SDPT01000001">
    <property type="protein sequence ID" value="RXZ34170.1"/>
    <property type="molecule type" value="Genomic_DNA"/>
</dbReference>
<organism evidence="2 3">
    <name type="scientific">Sphingomonas desiccabilis</name>
    <dbReference type="NCBI Taxonomy" id="429134"/>
    <lineage>
        <taxon>Bacteria</taxon>
        <taxon>Pseudomonadati</taxon>
        <taxon>Pseudomonadota</taxon>
        <taxon>Alphaproteobacteria</taxon>
        <taxon>Sphingomonadales</taxon>
        <taxon>Sphingomonadaceae</taxon>
        <taxon>Sphingomonas</taxon>
    </lineage>
</organism>
<sequence length="113" mass="12476">MGGHQVPGLGSGDSYDEEGYDESQRAEILEVTSEGPSDGTMLTDIEPDLGEDDDEDDDDLLMEDDELGSEDDDDDGLIDPDDQQEDELQEDFDEDDLAEDDDLEDTDRTALEP</sequence>
<evidence type="ECO:0000313" key="2">
    <source>
        <dbReference type="EMBL" id="RXZ34170.1"/>
    </source>
</evidence>
<protein>
    <submittedName>
        <fullName evidence="2">DNA primase</fullName>
    </submittedName>
</protein>
<feature type="compositionally biased region" description="Gly residues" evidence="1">
    <location>
        <begin position="1"/>
        <end position="11"/>
    </location>
</feature>
<evidence type="ECO:0000256" key="1">
    <source>
        <dbReference type="SAM" id="MobiDB-lite"/>
    </source>
</evidence>
<reference evidence="2 3" key="1">
    <citation type="submission" date="2019-01" db="EMBL/GenBank/DDBJ databases">
        <title>Sphingomonas mucosissima sp. nov. and Sphingomonas desiccabilis sp. nov., from biological soil crusts in the Colorado Plateau, USA.</title>
        <authorList>
            <person name="Zhu D."/>
        </authorList>
    </citation>
    <scope>NUCLEOTIDE SEQUENCE [LARGE SCALE GENOMIC DNA]</scope>
    <source>
        <strain evidence="2 3">CP1D</strain>
    </source>
</reference>
<dbReference type="AlphaFoldDB" id="A0A4Q2IXY4"/>
<dbReference type="Proteomes" id="UP000292347">
    <property type="component" value="Unassembled WGS sequence"/>
</dbReference>
<dbReference type="RefSeq" id="WP_129339970.1">
    <property type="nucleotide sequence ID" value="NZ_JACIDD010000001.1"/>
</dbReference>
<name>A0A4Q2IXY4_9SPHN</name>
<evidence type="ECO:0000313" key="3">
    <source>
        <dbReference type="Proteomes" id="UP000292347"/>
    </source>
</evidence>
<proteinExistence type="predicted"/>
<gene>
    <name evidence="2" type="ORF">EO081_00120</name>
</gene>
<feature type="compositionally biased region" description="Acidic residues" evidence="1">
    <location>
        <begin position="45"/>
        <end position="105"/>
    </location>
</feature>
<keyword evidence="3" id="KW-1185">Reference proteome</keyword>
<feature type="region of interest" description="Disordered" evidence="1">
    <location>
        <begin position="1"/>
        <end position="113"/>
    </location>
</feature>
<dbReference type="OrthoDB" id="7584091at2"/>